<dbReference type="Proteomes" id="UP000887578">
    <property type="component" value="Unplaced"/>
</dbReference>
<evidence type="ECO:0000313" key="5">
    <source>
        <dbReference type="WBParaSite" id="PDA_v2.g29480.t1"/>
    </source>
</evidence>
<evidence type="ECO:0000313" key="4">
    <source>
        <dbReference type="Proteomes" id="UP000887578"/>
    </source>
</evidence>
<dbReference type="PROSITE" id="PS00125">
    <property type="entry name" value="SER_THR_PHOSPHATASE"/>
    <property type="match status" value="1"/>
</dbReference>
<evidence type="ECO:0000256" key="1">
    <source>
        <dbReference type="RuleBase" id="RU004273"/>
    </source>
</evidence>
<dbReference type="PANTHER" id="PTHR11668">
    <property type="entry name" value="SERINE/THREONINE PROTEIN PHOSPHATASE"/>
    <property type="match status" value="1"/>
</dbReference>
<organism evidence="4 5">
    <name type="scientific">Panagrolaimus davidi</name>
    <dbReference type="NCBI Taxonomy" id="227884"/>
    <lineage>
        <taxon>Eukaryota</taxon>
        <taxon>Metazoa</taxon>
        <taxon>Ecdysozoa</taxon>
        <taxon>Nematoda</taxon>
        <taxon>Chromadorea</taxon>
        <taxon>Rhabditida</taxon>
        <taxon>Tylenchina</taxon>
        <taxon>Panagrolaimomorpha</taxon>
        <taxon>Panagrolaimoidea</taxon>
        <taxon>Panagrolaimidae</taxon>
        <taxon>Panagrolaimus</taxon>
    </lineage>
</organism>
<comment type="catalytic activity">
    <reaction evidence="1">
        <text>O-phospho-L-threonyl-[protein] + H2O = L-threonyl-[protein] + phosphate</text>
        <dbReference type="Rhea" id="RHEA:47004"/>
        <dbReference type="Rhea" id="RHEA-COMP:11060"/>
        <dbReference type="Rhea" id="RHEA-COMP:11605"/>
        <dbReference type="ChEBI" id="CHEBI:15377"/>
        <dbReference type="ChEBI" id="CHEBI:30013"/>
        <dbReference type="ChEBI" id="CHEBI:43474"/>
        <dbReference type="ChEBI" id="CHEBI:61977"/>
        <dbReference type="EC" id="3.1.3.16"/>
    </reaction>
</comment>
<feature type="compositionally biased region" description="Low complexity" evidence="2">
    <location>
        <begin position="334"/>
        <end position="407"/>
    </location>
</feature>
<evidence type="ECO:0000256" key="2">
    <source>
        <dbReference type="SAM" id="MobiDB-lite"/>
    </source>
</evidence>
<dbReference type="SUPFAM" id="SSF56300">
    <property type="entry name" value="Metallo-dependent phosphatases"/>
    <property type="match status" value="1"/>
</dbReference>
<dbReference type="InterPro" id="IPR050341">
    <property type="entry name" value="PP1_catalytic_subunit"/>
</dbReference>
<dbReference type="GO" id="GO:0005634">
    <property type="term" value="C:nucleus"/>
    <property type="evidence" value="ECO:0007669"/>
    <property type="project" value="TreeGrafter"/>
</dbReference>
<feature type="domain" description="Serine/threonine specific protein phosphatases" evidence="3">
    <location>
        <begin position="144"/>
        <end position="149"/>
    </location>
</feature>
<dbReference type="InterPro" id="IPR029052">
    <property type="entry name" value="Metallo-depent_PP-like"/>
</dbReference>
<dbReference type="PRINTS" id="PR00114">
    <property type="entry name" value="STPHPHTASE"/>
</dbReference>
<dbReference type="PANTHER" id="PTHR11668:SF285">
    <property type="entry name" value="SERINE_THREONINE-PROTEIN PHOSPHATASE-RELATED"/>
    <property type="match status" value="1"/>
</dbReference>
<dbReference type="InterPro" id="IPR006186">
    <property type="entry name" value="Ser/Thr-sp_prot-phosphatase"/>
</dbReference>
<keyword evidence="4" id="KW-1185">Reference proteome</keyword>
<dbReference type="EC" id="3.1.3.16" evidence="1"/>
<dbReference type="WBParaSite" id="PDA_v2.g29480.t1">
    <property type="protein sequence ID" value="PDA_v2.g29480.t1"/>
    <property type="gene ID" value="PDA_v2.g29480"/>
</dbReference>
<reference evidence="5" key="1">
    <citation type="submission" date="2022-11" db="UniProtKB">
        <authorList>
            <consortium name="WormBaseParasite"/>
        </authorList>
    </citation>
    <scope>IDENTIFICATION</scope>
</reference>
<dbReference type="Gene3D" id="3.60.21.10">
    <property type="match status" value="1"/>
</dbReference>
<dbReference type="AlphaFoldDB" id="A0A914QQ35"/>
<evidence type="ECO:0000259" key="3">
    <source>
        <dbReference type="PROSITE" id="PS00125"/>
    </source>
</evidence>
<accession>A0A914QQ35</accession>
<dbReference type="SMART" id="SM00156">
    <property type="entry name" value="PP2Ac"/>
    <property type="match status" value="1"/>
</dbReference>
<sequence>MNLASNLSGSTAISSVSIHHLPHESKFVLKPNIRGLAKRMIYRLINYQILDGFSDAEVYCIIDTILELLKPAPAFIHMPAPVIIFGDTHGQFADLIRIIKRVDTPPKSRFLFLGDYCDRGRKSIEILILLFCYKLLYPKDVQILRGNHECSKMNRLYGFYEECRRTRGTQLWKKFQAVFNEMPLCCLVENRIITMHGGISPDIKGMETLYKLKKPKTHAECDTGVALDLMWSDPAAGADSCCSWQFNKMRNASWMFGTETVKEFCRLLNIDMIVRAHEVCRNGHMFYCDKLLSSHKTVLPDRSHEAHEMAKQSTSQTSTAAATETTQLNTAPLTTASSSSNDTSFSSLQTPPTLSSLTQSESTTSSITSEPITTKSSATAAPTTSKSTIDNSVTAVSTPTTSTGSIT</sequence>
<dbReference type="GO" id="GO:0005737">
    <property type="term" value="C:cytoplasm"/>
    <property type="evidence" value="ECO:0007669"/>
    <property type="project" value="TreeGrafter"/>
</dbReference>
<name>A0A914QQ35_9BILA</name>
<proteinExistence type="inferred from homology"/>
<keyword evidence="1" id="KW-0378">Hydrolase</keyword>
<dbReference type="Pfam" id="PF00149">
    <property type="entry name" value="Metallophos"/>
    <property type="match status" value="1"/>
</dbReference>
<feature type="region of interest" description="Disordered" evidence="2">
    <location>
        <begin position="302"/>
        <end position="407"/>
    </location>
</feature>
<protein>
    <recommendedName>
        <fullName evidence="1">Serine/threonine-protein phosphatase</fullName>
        <ecNumber evidence="1">3.1.3.16</ecNumber>
    </recommendedName>
</protein>
<comment type="similarity">
    <text evidence="1">Belongs to the PPP phosphatase family.</text>
</comment>
<dbReference type="GO" id="GO:0004722">
    <property type="term" value="F:protein serine/threonine phosphatase activity"/>
    <property type="evidence" value="ECO:0007669"/>
    <property type="project" value="UniProtKB-EC"/>
</dbReference>
<feature type="compositionally biased region" description="Low complexity" evidence="2">
    <location>
        <begin position="312"/>
        <end position="327"/>
    </location>
</feature>
<dbReference type="InterPro" id="IPR004843">
    <property type="entry name" value="Calcineurin-like_PHP"/>
</dbReference>